<protein>
    <submittedName>
        <fullName evidence="2">Helix-turn-helix transcriptional regulator</fullName>
    </submittedName>
</protein>
<dbReference type="GO" id="GO:0003700">
    <property type="term" value="F:DNA-binding transcription factor activity"/>
    <property type="evidence" value="ECO:0007669"/>
    <property type="project" value="InterPro"/>
</dbReference>
<evidence type="ECO:0000259" key="1">
    <source>
        <dbReference type="PROSITE" id="PS50987"/>
    </source>
</evidence>
<gene>
    <name evidence="2" type="ORF">IC229_28280</name>
</gene>
<keyword evidence="3" id="KW-1185">Reference proteome</keyword>
<dbReference type="InterPro" id="IPR036390">
    <property type="entry name" value="WH_DNA-bd_sf"/>
</dbReference>
<comment type="caution">
    <text evidence="2">The sequence shown here is derived from an EMBL/GenBank/DDBJ whole genome shotgun (WGS) entry which is preliminary data.</text>
</comment>
<accession>A0A926Y163</accession>
<dbReference type="InterPro" id="IPR001845">
    <property type="entry name" value="HTH_ArsR_DNA-bd_dom"/>
</dbReference>
<name>A0A926Y163_9BACT</name>
<proteinExistence type="predicted"/>
<dbReference type="SUPFAM" id="SSF46785">
    <property type="entry name" value="Winged helix' DNA-binding domain"/>
    <property type="match status" value="1"/>
</dbReference>
<feature type="domain" description="HTH arsR-type" evidence="1">
    <location>
        <begin position="3"/>
        <end position="99"/>
    </location>
</feature>
<dbReference type="Proteomes" id="UP000598820">
    <property type="component" value="Unassembled WGS sequence"/>
</dbReference>
<reference evidence="2" key="1">
    <citation type="submission" date="2020-09" db="EMBL/GenBank/DDBJ databases">
        <authorList>
            <person name="Kim M.K."/>
        </authorList>
    </citation>
    <scope>NUCLEOTIDE SEQUENCE</scope>
    <source>
        <strain evidence="2">BT702</strain>
    </source>
</reference>
<dbReference type="RefSeq" id="WP_190891252.1">
    <property type="nucleotide sequence ID" value="NZ_JACWZY010000033.1"/>
</dbReference>
<dbReference type="PROSITE" id="PS50987">
    <property type="entry name" value="HTH_ARSR_2"/>
    <property type="match status" value="1"/>
</dbReference>
<dbReference type="InterPro" id="IPR036388">
    <property type="entry name" value="WH-like_DNA-bd_sf"/>
</dbReference>
<dbReference type="AlphaFoldDB" id="A0A926Y163"/>
<sequence length="121" mass="14018">MLSDQSTANQLADMLKAMGHPLRIQIMAIIIAEQFVSIPTLQQGLPDTDPFFLYRNLRYMEKKMLLRKRRKGREIYYGLSEMAIAAGFDLFFRNRTDVVVRNDEQTASFRQNLKGQIPAFS</sequence>
<evidence type="ECO:0000313" key="2">
    <source>
        <dbReference type="EMBL" id="MBD2704572.1"/>
    </source>
</evidence>
<dbReference type="Gene3D" id="1.10.10.10">
    <property type="entry name" value="Winged helix-like DNA-binding domain superfamily/Winged helix DNA-binding domain"/>
    <property type="match status" value="1"/>
</dbReference>
<dbReference type="EMBL" id="JACWZY010000033">
    <property type="protein sequence ID" value="MBD2704572.1"/>
    <property type="molecule type" value="Genomic_DNA"/>
</dbReference>
<evidence type="ECO:0000313" key="3">
    <source>
        <dbReference type="Proteomes" id="UP000598820"/>
    </source>
</evidence>
<organism evidence="2 3">
    <name type="scientific">Spirosoma profusum</name>
    <dbReference type="NCBI Taxonomy" id="2771354"/>
    <lineage>
        <taxon>Bacteria</taxon>
        <taxon>Pseudomonadati</taxon>
        <taxon>Bacteroidota</taxon>
        <taxon>Cytophagia</taxon>
        <taxon>Cytophagales</taxon>
        <taxon>Cytophagaceae</taxon>
        <taxon>Spirosoma</taxon>
    </lineage>
</organism>